<gene>
    <name evidence="1" type="ORF">CGLO_17643</name>
</gene>
<dbReference type="Proteomes" id="UP000015530">
    <property type="component" value="Unassembled WGS sequence"/>
</dbReference>
<dbReference type="AlphaFoldDB" id="T0L5W6"/>
<proteinExistence type="predicted"/>
<reference evidence="2" key="1">
    <citation type="journal article" date="2013" name="Mol. Plant Microbe Interact.">
        <title>Global aspects of pacC regulation of pathogenicity genes in Colletotrichum gloeosporioides as revealed by transcriptome analysis.</title>
        <authorList>
            <person name="Alkan N."/>
            <person name="Meng X."/>
            <person name="Friedlander G."/>
            <person name="Reuveni E."/>
            <person name="Sukno S."/>
            <person name="Sherman A."/>
            <person name="Thon M."/>
            <person name="Fluhr R."/>
            <person name="Prusky D."/>
        </authorList>
    </citation>
    <scope>NUCLEOTIDE SEQUENCE [LARGE SCALE GENOMIC DNA]</scope>
    <source>
        <strain evidence="2">Cg-14</strain>
    </source>
</reference>
<evidence type="ECO:0000313" key="1">
    <source>
        <dbReference type="EMBL" id="EQB43675.1"/>
    </source>
</evidence>
<sequence length="20" mass="2353">MRIAPFTSSHMAAQFYLFSF</sequence>
<comment type="caution">
    <text evidence="1">The sequence shown here is derived from an EMBL/GenBank/DDBJ whole genome shotgun (WGS) entry which is preliminary data.</text>
</comment>
<accession>T0L5W6</accession>
<protein>
    <submittedName>
        <fullName evidence="1">Uncharacterized protein</fullName>
    </submittedName>
</protein>
<dbReference type="HOGENOM" id="CLU_067322_4_5_1"/>
<dbReference type="EMBL" id="AMYD01004202">
    <property type="protein sequence ID" value="EQB43675.1"/>
    <property type="molecule type" value="Genomic_DNA"/>
</dbReference>
<organism evidence="1 2">
    <name type="scientific">Colletotrichum gloeosporioides (strain Cg-14)</name>
    <name type="common">Anthracnose fungus</name>
    <name type="synonym">Glomerella cingulata</name>
    <dbReference type="NCBI Taxonomy" id="1237896"/>
    <lineage>
        <taxon>Eukaryota</taxon>
        <taxon>Fungi</taxon>
        <taxon>Dikarya</taxon>
        <taxon>Ascomycota</taxon>
        <taxon>Pezizomycotina</taxon>
        <taxon>Sordariomycetes</taxon>
        <taxon>Hypocreomycetidae</taxon>
        <taxon>Glomerellales</taxon>
        <taxon>Glomerellaceae</taxon>
        <taxon>Colletotrichum</taxon>
        <taxon>Colletotrichum gloeosporioides species complex</taxon>
    </lineage>
</organism>
<name>T0L5W6_COLGC</name>
<evidence type="ECO:0000313" key="2">
    <source>
        <dbReference type="Proteomes" id="UP000015530"/>
    </source>
</evidence>